<evidence type="ECO:0000259" key="3">
    <source>
        <dbReference type="Pfam" id="PF03711"/>
    </source>
</evidence>
<feature type="domain" description="Orn/Lys/Arg decarboxylase C-terminal" evidence="3">
    <location>
        <begin position="34"/>
        <end position="68"/>
    </location>
</feature>
<evidence type="ECO:0000256" key="1">
    <source>
        <dbReference type="ARBA" id="ARBA00001933"/>
    </source>
</evidence>
<comment type="cofactor">
    <cofactor evidence="1">
        <name>pyridoxal 5'-phosphate</name>
        <dbReference type="ChEBI" id="CHEBI:597326"/>
    </cofactor>
</comment>
<dbReference type="SUPFAM" id="SSF55904">
    <property type="entry name" value="Ornithine decarboxylase C-terminal domain"/>
    <property type="match status" value="1"/>
</dbReference>
<organism evidence="4">
    <name type="scientific">bioreactor metagenome</name>
    <dbReference type="NCBI Taxonomy" id="1076179"/>
    <lineage>
        <taxon>unclassified sequences</taxon>
        <taxon>metagenomes</taxon>
        <taxon>ecological metagenomes</taxon>
    </lineage>
</organism>
<protein>
    <recommendedName>
        <fullName evidence="3">Orn/Lys/Arg decarboxylase C-terminal domain-containing protein</fullName>
    </recommendedName>
</protein>
<dbReference type="PANTHER" id="PTHR43277:SF4">
    <property type="entry name" value="ARGININE DECARBOXYLASE"/>
    <property type="match status" value="1"/>
</dbReference>
<dbReference type="InterPro" id="IPR008286">
    <property type="entry name" value="Prn/Lys/Arg_de-COase_C"/>
</dbReference>
<dbReference type="PANTHER" id="PTHR43277">
    <property type="entry name" value="ARGININE DECARBOXYLASE"/>
    <property type="match status" value="1"/>
</dbReference>
<dbReference type="InterPro" id="IPR036633">
    <property type="entry name" value="Prn/Lys/Arg_de-COase_C_sf"/>
</dbReference>
<comment type="caution">
    <text evidence="4">The sequence shown here is derived from an EMBL/GenBank/DDBJ whole genome shotgun (WGS) entry which is preliminary data.</text>
</comment>
<reference evidence="4" key="1">
    <citation type="submission" date="2019-08" db="EMBL/GenBank/DDBJ databases">
        <authorList>
            <person name="Kucharzyk K."/>
            <person name="Murdoch R.W."/>
            <person name="Higgins S."/>
            <person name="Loffler F."/>
        </authorList>
    </citation>
    <scope>NUCLEOTIDE SEQUENCE</scope>
</reference>
<gene>
    <name evidence="4" type="ORF">SDC9_137612</name>
</gene>
<dbReference type="Gene3D" id="3.90.100.10">
    <property type="entry name" value="Orn/Lys/Arg decarboxylase, C-terminal domain"/>
    <property type="match status" value="1"/>
</dbReference>
<evidence type="ECO:0000313" key="4">
    <source>
        <dbReference type="EMBL" id="MPM90491.1"/>
    </source>
</evidence>
<sequence length="97" mass="10837">MPCKDTQDFTEGAGLPLPPLRLTPREAFLAPKCQIPLKESLGKIVGESISPYPPGVPWIMMGEEMTPELLEVLLNFPSNRYQGWDNPEQGIWVIEEG</sequence>
<evidence type="ECO:0000256" key="2">
    <source>
        <dbReference type="ARBA" id="ARBA00022898"/>
    </source>
</evidence>
<dbReference type="Pfam" id="PF03711">
    <property type="entry name" value="OKR_DC_1_C"/>
    <property type="match status" value="1"/>
</dbReference>
<dbReference type="GO" id="GO:0003824">
    <property type="term" value="F:catalytic activity"/>
    <property type="evidence" value="ECO:0007669"/>
    <property type="project" value="InterPro"/>
</dbReference>
<name>A0A645DMK7_9ZZZZ</name>
<dbReference type="EMBL" id="VSSQ01037725">
    <property type="protein sequence ID" value="MPM90491.1"/>
    <property type="molecule type" value="Genomic_DNA"/>
</dbReference>
<keyword evidence="2" id="KW-0663">Pyridoxal phosphate</keyword>
<proteinExistence type="predicted"/>
<dbReference type="AlphaFoldDB" id="A0A645DMK7"/>
<dbReference type="InterPro" id="IPR052357">
    <property type="entry name" value="Orn_Lys_Arg_decarboxylase-I"/>
</dbReference>
<accession>A0A645DMK7</accession>